<reference evidence="16" key="1">
    <citation type="journal article" date="2017" name="Protist">
        <title>Diversity of the Photosynthetic Paulinella Species, with the Description of Paulinella micropora sp. nov. and the Chromatophore Genome Sequence for strain KR01.</title>
        <authorList>
            <person name="Lhee D."/>
            <person name="Yang E.C."/>
            <person name="Kim J.I."/>
            <person name="Nakayama T."/>
            <person name="Zuccarello G."/>
            <person name="Andersen R.A."/>
            <person name="Yoon H.S."/>
        </authorList>
    </citation>
    <scope>NUCLEOTIDE SEQUENCE</scope>
    <source>
        <strain evidence="17">FK01</strain>
        <strain evidence="16">KR01</strain>
    </source>
</reference>
<dbReference type="PROSITE" id="PS01153">
    <property type="entry name" value="NOL1_NOP2_SUN"/>
    <property type="match status" value="1"/>
</dbReference>
<dbReference type="Gene3D" id="1.10.940.10">
    <property type="entry name" value="NusB-like"/>
    <property type="match status" value="1"/>
</dbReference>
<dbReference type="InterPro" id="IPR029063">
    <property type="entry name" value="SAM-dependent_MTases_sf"/>
</dbReference>
<dbReference type="PANTHER" id="PTHR22807">
    <property type="entry name" value="NOP2 YEAST -RELATED NOL1/NOP2/FMU SUN DOMAIN-CONTAINING"/>
    <property type="match status" value="1"/>
</dbReference>
<evidence type="ECO:0000256" key="4">
    <source>
        <dbReference type="ARBA" id="ARBA00012140"/>
    </source>
</evidence>
<protein>
    <recommendedName>
        <fullName evidence="4">16S rRNA (cytosine(967)-C(5))-methyltransferase</fullName>
        <ecNumber evidence="4">2.1.1.176</ecNumber>
    </recommendedName>
    <alternativeName>
        <fullName evidence="11">16S rRNA m5C967 methyltransferase</fullName>
    </alternativeName>
    <alternativeName>
        <fullName evidence="12">rRNA (cytosine-C(5)-)-methyltransferase RsmB</fullName>
    </alternativeName>
</protein>
<dbReference type="InterPro" id="IPR001678">
    <property type="entry name" value="MeTrfase_RsmB-F_NOP2_dom"/>
</dbReference>
<name>A0A1L5YB32_9EUKA</name>
<evidence type="ECO:0000256" key="8">
    <source>
        <dbReference type="ARBA" id="ARBA00022679"/>
    </source>
</evidence>
<keyword evidence="9 14" id="KW-0949">S-adenosyl-L-methionine</keyword>
<dbReference type="InterPro" id="IPR054728">
    <property type="entry name" value="RsmB-like_ferredoxin"/>
</dbReference>
<dbReference type="InterPro" id="IPR035926">
    <property type="entry name" value="NusB-like_sf"/>
</dbReference>
<sequence length="451" mass="50211">MELIKPVLEIPQDSNLDINGLASREVAWQVLLAVAAGAYANIAMERELSRNALRPGDRGLATELAYGSIRRRLTLDYWLNQLGKVSTSKQNPLLRWLLHIGLYQLLFIERIPPAATINTTVEIAKKYGISSLAPVVNGILRTAHRIQQSGQSLIIPSQLNFQLSVTHSLPAWLTNNLLIWRNQSGLEVFTVASNNSPPIDLRINPLRASREQVIANFIQQGIQVYPLPELSQAVQISGRVGNLKILPGFKAGHWCVQDRAAQWIGSLVNVRPGHRVLDACAAPGGKSTHLAELMGNVGEIWAVDRSKGRLDRINNNAQRLGLTIINTLLANGITLAHQKPEWYQAFDRILIDAPCSGLGTLSRHPDARWRIEEDKIRQLIEVQCELLKTLVLFLKPGGRLVYATCTINPEENERQVMNLLENTSNLSCVFQQTRWPSLTYGNGFFAAVFQS</sequence>
<comment type="function">
    <text evidence="1">Specifically methylates the cytosine at position 967 (m5C967) of 16S rRNA.</text>
</comment>
<evidence type="ECO:0000256" key="10">
    <source>
        <dbReference type="ARBA" id="ARBA00022884"/>
    </source>
</evidence>
<geneLocation type="plastid" evidence="16"/>
<dbReference type="GO" id="GO:0006355">
    <property type="term" value="P:regulation of DNA-templated transcription"/>
    <property type="evidence" value="ECO:0007669"/>
    <property type="project" value="InterPro"/>
</dbReference>
<keyword evidence="8 14" id="KW-0808">Transferase</keyword>
<evidence type="ECO:0000256" key="13">
    <source>
        <dbReference type="ARBA" id="ARBA00047283"/>
    </source>
</evidence>
<keyword evidence="7 14" id="KW-0489">Methyltransferase</keyword>
<feature type="active site" description="Nucleophile" evidence="14">
    <location>
        <position position="405"/>
    </location>
</feature>
<dbReference type="NCBIfam" id="NF011494">
    <property type="entry name" value="PRK14902.1"/>
    <property type="match status" value="1"/>
</dbReference>
<dbReference type="SUPFAM" id="SSF53335">
    <property type="entry name" value="S-adenosyl-L-methionine-dependent methyltransferases"/>
    <property type="match status" value="1"/>
</dbReference>
<dbReference type="PRINTS" id="PR02008">
    <property type="entry name" value="RCMTFAMILY"/>
</dbReference>
<evidence type="ECO:0000256" key="2">
    <source>
        <dbReference type="ARBA" id="ARBA00004496"/>
    </source>
</evidence>
<dbReference type="AlphaFoldDB" id="A0A1L5YB32"/>
<evidence type="ECO:0000313" key="18">
    <source>
        <dbReference type="EMBL" id="BBL85884.1"/>
    </source>
</evidence>
<feature type="binding site" evidence="14">
    <location>
        <position position="304"/>
    </location>
    <ligand>
        <name>S-adenosyl-L-methionine</name>
        <dbReference type="ChEBI" id="CHEBI:59789"/>
    </ligand>
</feature>
<evidence type="ECO:0000256" key="5">
    <source>
        <dbReference type="ARBA" id="ARBA00022490"/>
    </source>
</evidence>
<comment type="similarity">
    <text evidence="3 14">Belongs to the class I-like SAM-binding methyltransferase superfamily. RsmB/NOP family.</text>
</comment>
<keyword evidence="6" id="KW-0698">rRNA processing</keyword>
<dbReference type="NCBIfam" id="TIGR00563">
    <property type="entry name" value="rsmB"/>
    <property type="match status" value="1"/>
</dbReference>
<evidence type="ECO:0000256" key="14">
    <source>
        <dbReference type="PROSITE-ProRule" id="PRU01023"/>
    </source>
</evidence>
<keyword evidence="19" id="KW-1185">Reference proteome</keyword>
<reference evidence="18 19" key="2">
    <citation type="submission" date="2019-06" db="EMBL/GenBank/DDBJ databases">
        <title>A hidden player of endosymbiotic evolution: DNA virus triggered massive gene transfer.</title>
        <authorList>
            <person name="Matsuo M."/>
            <person name="Katahata A."/>
            <person name="Tachikawa M."/>
            <person name="Minakuchi Y."/>
            <person name="Noguchi H."/>
            <person name="Toyoda A."/>
            <person name="Fujiyama A."/>
            <person name="Suzuki Y."/>
            <person name="Satoh S."/>
            <person name="Nakayama T."/>
            <person name="Kamikawa R."/>
            <person name="Nomura M."/>
            <person name="Inagaki Y."/>
            <person name="Ishida K."/>
            <person name="Obokata J."/>
        </authorList>
    </citation>
    <scope>NUCLEOTIDE SEQUENCE [LARGE SCALE GENOMIC DNA]</scope>
    <source>
        <strain evidence="18 19">MYN1</strain>
    </source>
</reference>
<evidence type="ECO:0000256" key="11">
    <source>
        <dbReference type="ARBA" id="ARBA00030399"/>
    </source>
</evidence>
<evidence type="ECO:0000313" key="16">
    <source>
        <dbReference type="EMBL" id="APP87910.1"/>
    </source>
</evidence>
<accession>A0A1L5YB32</accession>
<dbReference type="EMBL" id="KY124271">
    <property type="protein sequence ID" value="AQX44677.1"/>
    <property type="molecule type" value="Genomic_DNA"/>
</dbReference>
<dbReference type="GO" id="GO:0008649">
    <property type="term" value="F:rRNA methyltransferase activity"/>
    <property type="evidence" value="ECO:0007669"/>
    <property type="project" value="InterPro"/>
</dbReference>
<comment type="catalytic activity">
    <reaction evidence="13">
        <text>cytidine(967) in 16S rRNA + S-adenosyl-L-methionine = 5-methylcytidine(967) in 16S rRNA + S-adenosyl-L-homocysteine + H(+)</text>
        <dbReference type="Rhea" id="RHEA:42748"/>
        <dbReference type="Rhea" id="RHEA-COMP:10219"/>
        <dbReference type="Rhea" id="RHEA-COMP:10220"/>
        <dbReference type="ChEBI" id="CHEBI:15378"/>
        <dbReference type="ChEBI" id="CHEBI:57856"/>
        <dbReference type="ChEBI" id="CHEBI:59789"/>
        <dbReference type="ChEBI" id="CHEBI:74483"/>
        <dbReference type="ChEBI" id="CHEBI:82748"/>
        <dbReference type="EC" id="2.1.1.176"/>
    </reaction>
</comment>
<evidence type="ECO:0000313" key="17">
    <source>
        <dbReference type="EMBL" id="AQX44677.1"/>
    </source>
</evidence>
<evidence type="ECO:0000256" key="9">
    <source>
        <dbReference type="ARBA" id="ARBA00022691"/>
    </source>
</evidence>
<dbReference type="Pfam" id="PF01029">
    <property type="entry name" value="NusB"/>
    <property type="match status" value="1"/>
</dbReference>
<dbReference type="GO" id="GO:0003723">
    <property type="term" value="F:RNA binding"/>
    <property type="evidence" value="ECO:0007669"/>
    <property type="project" value="UniProtKB-UniRule"/>
</dbReference>
<dbReference type="Pfam" id="PF01189">
    <property type="entry name" value="Methyltr_RsmB-F"/>
    <property type="match status" value="1"/>
</dbReference>
<gene>
    <name evidence="16" type="primary">fmu</name>
    <name evidence="18" type="synonym">MYN1_Chr_71</name>
    <name evidence="16" type="ORF">PCKR_109</name>
    <name evidence="17" type="ORF">PFK_109</name>
    <name evidence="18" type="ORF">PMYN1_Chma72</name>
</gene>
<dbReference type="InterPro" id="IPR049560">
    <property type="entry name" value="MeTrfase_RsmB-F_NOP2_cat"/>
</dbReference>
<comment type="subcellular location">
    <subcellularLocation>
        <location evidence="2">Cytoplasm</location>
    </subcellularLocation>
</comment>
<dbReference type="InterPro" id="IPR023267">
    <property type="entry name" value="RCMT"/>
</dbReference>
<dbReference type="PROSITE" id="PS51686">
    <property type="entry name" value="SAM_MT_RSMB_NOP"/>
    <property type="match status" value="1"/>
</dbReference>
<evidence type="ECO:0000256" key="6">
    <source>
        <dbReference type="ARBA" id="ARBA00022552"/>
    </source>
</evidence>
<evidence type="ECO:0000256" key="3">
    <source>
        <dbReference type="ARBA" id="ARBA00007494"/>
    </source>
</evidence>
<dbReference type="GO" id="GO:0005737">
    <property type="term" value="C:cytoplasm"/>
    <property type="evidence" value="ECO:0007669"/>
    <property type="project" value="UniProtKB-SubCell"/>
</dbReference>
<dbReference type="EMBL" id="KX897545">
    <property type="protein sequence ID" value="APP87910.1"/>
    <property type="molecule type" value="Genomic_DNA"/>
</dbReference>
<dbReference type="InterPro" id="IPR004573">
    <property type="entry name" value="rRNA_ssu_MeTfrase_B"/>
</dbReference>
<dbReference type="InterPro" id="IPR018314">
    <property type="entry name" value="RsmB/NOL1/NOP2-like_CS"/>
</dbReference>
<feature type="domain" description="SAM-dependent MTase RsmB/NOP-type" evidence="15">
    <location>
        <begin position="189"/>
        <end position="451"/>
    </location>
</feature>
<dbReference type="Proteomes" id="UP000503178">
    <property type="component" value="Chromatophore Pltd"/>
</dbReference>
<feature type="binding site" evidence="14">
    <location>
        <position position="352"/>
    </location>
    <ligand>
        <name>S-adenosyl-L-methionine</name>
        <dbReference type="ChEBI" id="CHEBI:59789"/>
    </ligand>
</feature>
<dbReference type="InterPro" id="IPR006027">
    <property type="entry name" value="NusB_RsmB_TIM44"/>
</dbReference>
<dbReference type="EMBL" id="LC490351">
    <property type="protein sequence ID" value="BBL85884.1"/>
    <property type="molecule type" value="Genomic_DNA"/>
</dbReference>
<dbReference type="PANTHER" id="PTHR22807:SF53">
    <property type="entry name" value="RIBOSOMAL RNA SMALL SUBUNIT METHYLTRANSFERASE B-RELATED"/>
    <property type="match status" value="1"/>
</dbReference>
<dbReference type="NCBIfam" id="NF011493">
    <property type="entry name" value="PRK14901.1"/>
    <property type="match status" value="1"/>
</dbReference>
<organism evidence="16">
    <name type="scientific">Paulinella micropora</name>
    <dbReference type="NCBI Taxonomy" id="1928728"/>
    <lineage>
        <taxon>Eukaryota</taxon>
        <taxon>Sar</taxon>
        <taxon>Rhizaria</taxon>
        <taxon>Cercozoa</taxon>
        <taxon>Imbricatea</taxon>
        <taxon>Silicofilosea</taxon>
        <taxon>Euglyphida</taxon>
        <taxon>Paulinellidae</taxon>
        <taxon>Paulinella</taxon>
    </lineage>
</organism>
<comment type="caution">
    <text evidence="14">Lacks conserved residue(s) required for the propagation of feature annotation.</text>
</comment>
<proteinExistence type="inferred from homology"/>
<keyword evidence="10 14" id="KW-0694">RNA-binding</keyword>
<evidence type="ECO:0000256" key="1">
    <source>
        <dbReference type="ARBA" id="ARBA00002724"/>
    </source>
</evidence>
<evidence type="ECO:0000313" key="19">
    <source>
        <dbReference type="Proteomes" id="UP000503178"/>
    </source>
</evidence>
<evidence type="ECO:0000259" key="15">
    <source>
        <dbReference type="PROSITE" id="PS51686"/>
    </source>
</evidence>
<keyword evidence="5" id="KW-0963">Cytoplasm</keyword>
<dbReference type="Gene3D" id="3.40.50.150">
    <property type="entry name" value="Vaccinia Virus protein VP39"/>
    <property type="match status" value="1"/>
</dbReference>
<keyword evidence="16" id="KW-0934">Plastid</keyword>
<evidence type="ECO:0000256" key="7">
    <source>
        <dbReference type="ARBA" id="ARBA00022603"/>
    </source>
</evidence>
<dbReference type="Pfam" id="PF22458">
    <property type="entry name" value="RsmF-B_ferredox"/>
    <property type="match status" value="1"/>
</dbReference>
<dbReference type="CDD" id="cd02440">
    <property type="entry name" value="AdoMet_MTases"/>
    <property type="match status" value="1"/>
</dbReference>
<dbReference type="SUPFAM" id="SSF48013">
    <property type="entry name" value="NusB-like"/>
    <property type="match status" value="1"/>
</dbReference>
<feature type="binding site" evidence="14">
    <location>
        <begin position="280"/>
        <end position="286"/>
    </location>
    <ligand>
        <name>S-adenosyl-L-methionine</name>
        <dbReference type="ChEBI" id="CHEBI:59789"/>
    </ligand>
</feature>
<evidence type="ECO:0000256" key="12">
    <source>
        <dbReference type="ARBA" id="ARBA00031088"/>
    </source>
</evidence>
<dbReference type="EC" id="2.1.1.176" evidence="4"/>